<accession>A0A553I3R5</accession>
<evidence type="ECO:0000313" key="3">
    <source>
        <dbReference type="EMBL" id="TRX94848.1"/>
    </source>
</evidence>
<feature type="compositionally biased region" description="Basic and acidic residues" evidence="1">
    <location>
        <begin position="404"/>
        <end position="417"/>
    </location>
</feature>
<feature type="compositionally biased region" description="Basic and acidic residues" evidence="1">
    <location>
        <begin position="213"/>
        <end position="247"/>
    </location>
</feature>
<reference evidence="4" key="1">
    <citation type="submission" date="2019-06" db="EMBL/GenBank/DDBJ databases">
        <title>Draft genome sequence of the griseofulvin-producing fungus Xylaria cubensis strain G536.</title>
        <authorList>
            <person name="Mead M.E."/>
            <person name="Raja H.A."/>
            <person name="Steenwyk J.L."/>
            <person name="Knowles S.L."/>
            <person name="Oberlies N.H."/>
            <person name="Rokas A."/>
        </authorList>
    </citation>
    <scope>NUCLEOTIDE SEQUENCE [LARGE SCALE GENOMIC DNA]</scope>
    <source>
        <strain evidence="4">G536</strain>
    </source>
</reference>
<protein>
    <recommendedName>
        <fullName evidence="5">AMP-activated protein kinase glycogen-binding domain-containing protein</fullName>
    </recommendedName>
</protein>
<keyword evidence="2" id="KW-0812">Transmembrane</keyword>
<feature type="compositionally biased region" description="Basic and acidic residues" evidence="1">
    <location>
        <begin position="148"/>
        <end position="160"/>
    </location>
</feature>
<gene>
    <name evidence="3" type="ORF">FHL15_004309</name>
</gene>
<comment type="caution">
    <text evidence="3">The sequence shown here is derived from an EMBL/GenBank/DDBJ whole genome shotgun (WGS) entry which is preliminary data.</text>
</comment>
<dbReference type="SUPFAM" id="SSF81296">
    <property type="entry name" value="E set domains"/>
    <property type="match status" value="1"/>
</dbReference>
<dbReference type="EMBL" id="VFLP01000019">
    <property type="protein sequence ID" value="TRX94848.1"/>
    <property type="molecule type" value="Genomic_DNA"/>
</dbReference>
<feature type="region of interest" description="Disordered" evidence="1">
    <location>
        <begin position="130"/>
        <end position="160"/>
    </location>
</feature>
<evidence type="ECO:0000256" key="1">
    <source>
        <dbReference type="SAM" id="MobiDB-lite"/>
    </source>
</evidence>
<keyword evidence="2" id="KW-1133">Transmembrane helix</keyword>
<dbReference type="AlphaFoldDB" id="A0A553I3R5"/>
<evidence type="ECO:0000313" key="4">
    <source>
        <dbReference type="Proteomes" id="UP000319160"/>
    </source>
</evidence>
<dbReference type="CDD" id="cd02859">
    <property type="entry name" value="E_set_AMPKbeta_like_N"/>
    <property type="match status" value="1"/>
</dbReference>
<name>A0A553I3R5_9PEZI</name>
<feature type="transmembrane region" description="Helical" evidence="2">
    <location>
        <begin position="496"/>
        <end position="515"/>
    </location>
</feature>
<feature type="transmembrane region" description="Helical" evidence="2">
    <location>
        <begin position="462"/>
        <end position="484"/>
    </location>
</feature>
<dbReference type="Gene3D" id="2.60.40.10">
    <property type="entry name" value="Immunoglobulins"/>
    <property type="match status" value="1"/>
</dbReference>
<organism evidence="3 4">
    <name type="scientific">Xylaria flabelliformis</name>
    <dbReference type="NCBI Taxonomy" id="2512241"/>
    <lineage>
        <taxon>Eukaryota</taxon>
        <taxon>Fungi</taxon>
        <taxon>Dikarya</taxon>
        <taxon>Ascomycota</taxon>
        <taxon>Pezizomycotina</taxon>
        <taxon>Sordariomycetes</taxon>
        <taxon>Xylariomycetidae</taxon>
        <taxon>Xylariales</taxon>
        <taxon>Xylariaceae</taxon>
        <taxon>Xylaria</taxon>
    </lineage>
</organism>
<feature type="compositionally biased region" description="Polar residues" evidence="1">
    <location>
        <begin position="418"/>
        <end position="440"/>
    </location>
</feature>
<keyword evidence="4" id="KW-1185">Reference proteome</keyword>
<evidence type="ECO:0000256" key="2">
    <source>
        <dbReference type="SAM" id="Phobius"/>
    </source>
</evidence>
<keyword evidence="2" id="KW-0472">Membrane</keyword>
<proteinExistence type="predicted"/>
<dbReference type="InterPro" id="IPR013783">
    <property type="entry name" value="Ig-like_fold"/>
</dbReference>
<feature type="region of interest" description="Disordered" evidence="1">
    <location>
        <begin position="325"/>
        <end position="452"/>
    </location>
</feature>
<dbReference type="Proteomes" id="UP000319160">
    <property type="component" value="Unassembled WGS sequence"/>
</dbReference>
<feature type="region of interest" description="Disordered" evidence="1">
    <location>
        <begin position="208"/>
        <end position="247"/>
    </location>
</feature>
<dbReference type="InterPro" id="IPR014756">
    <property type="entry name" value="Ig_E-set"/>
</dbReference>
<dbReference type="OrthoDB" id="5350410at2759"/>
<sequence length="532" mass="58528">MSSRKVPLTFTFHRHGAHPPLFVAGSFSDPPWQPLEMDASIDQHGDLIFTKQVMVNESSEIQYKFRHASGDWWALDPDAETVTDEHGNVNSLLLSPSRYAAQETTLCKEIYDGKIQDAPVNHIVDIPNDAEAAPEDLTTATDSTDIDSTERATEEDELRRLSSTPIEEIANTAAEVADSASQLGDDDFEVDGSDAFPMFSHECFASSSNSLRSDCHEPESQHDKLDYFPESHDQSSTDYDDPRLERFPSDRSSIMATMRRLSTSVDADLTMVDTAPLSPITTAKSCSSSSPSPLHLDETNSTHYQVGDIGLHPTNVIARKHSLQSIAESEETSDRNESSGSVEEIDAPTEYIGPVQKPNLSLTPSDNRDEDEGIDMGTVSPKCNTTTTGLKEPDSEVHLAVTVDKTKENVTPPKEEYTSSLSSSTMANETNDEQSSLRQSTDGERAHSPSSTYPILDDNKDYWLLPFFRTMFVDWISGFVYWLCSRSRNQVVRFPKASGTGAVIVLGAGISLWAFQDRLPSAGLLTSIGMHG</sequence>
<dbReference type="STRING" id="2512241.A0A553I3R5"/>
<evidence type="ECO:0008006" key="5">
    <source>
        <dbReference type="Google" id="ProtNLM"/>
    </source>
</evidence>